<evidence type="ECO:0000256" key="2">
    <source>
        <dbReference type="SAM" id="Phobius"/>
    </source>
</evidence>
<dbReference type="InterPro" id="IPR000300">
    <property type="entry name" value="IPPc"/>
</dbReference>
<dbReference type="SMART" id="SM00128">
    <property type="entry name" value="IPPc"/>
    <property type="match status" value="1"/>
</dbReference>
<dbReference type="Pfam" id="PF22669">
    <property type="entry name" value="Exo_endo_phos2"/>
    <property type="match status" value="1"/>
</dbReference>
<protein>
    <recommendedName>
        <fullName evidence="3">Inositol polyphosphate-related phosphatase domain-containing protein</fullName>
    </recommendedName>
</protein>
<feature type="compositionally biased region" description="Gly residues" evidence="1">
    <location>
        <begin position="91"/>
        <end position="110"/>
    </location>
</feature>
<keyword evidence="5" id="KW-1185">Reference proteome</keyword>
<dbReference type="OrthoDB" id="62798at2759"/>
<dbReference type="Proteomes" id="UP000224854">
    <property type="component" value="Unassembled WGS sequence"/>
</dbReference>
<sequence length="513" mass="57184">MSSSSLDLVVITFNCAKHLIDVGVFAKHVQSVFEHKATTSELADVVVISLQEVAPLSQAFIGDYFLSPYLARFDEAINLAAAEHCREQNANGGGGLNAAEPGTGGGGHGGQETTSGMKAKKPYSLVKAHNVGFTAILLFARDPERLKKMEQGEVGFGTADMGSKGAVGLRMLYAVEATDTTSQQSTELTFVATHLAAMEWNLALRNANWEAIMRGMTFEDPKAFAQPWPSPCSASASTDEQHRLLHDEGHERVRRQLHDVSIFKPSSYLFVAGDLNYRISTRSPGPEAVFPSLDPKSENYWPALLPLDQLTREREAGRTLHGLSEDEVRFPPTYKYVVKQQQATRHRLLQWRREAEGEHVDEAGDEQDEGLPCSFAPHRYPSWTDRILYLDLPSWVKARLDAPRITVHAYDALPLMRSSDHRPVYMRVRVPLVSPKDMVPPLTGRLAQTDSLDPRVQLPVDIDVEAWQRRKAARNKEQMLGWAMFFWSTSQGTWALAALLVAGLGAYWLYRTI</sequence>
<feature type="domain" description="Inositol polyphosphate-related phosphatase" evidence="3">
    <location>
        <begin position="4"/>
        <end position="436"/>
    </location>
</feature>
<reference evidence="4 5" key="1">
    <citation type="submission" date="2017-06" db="EMBL/GenBank/DDBJ databases">
        <title>Ant-infecting Ophiocordyceps genomes reveal a high diversity of potential behavioral manipulation genes and a possible major role for enterotoxins.</title>
        <authorList>
            <person name="De Bekker C."/>
            <person name="Evans H.C."/>
            <person name="Brachmann A."/>
            <person name="Hughes D.P."/>
        </authorList>
    </citation>
    <scope>NUCLEOTIDE SEQUENCE [LARGE SCALE GENOMIC DNA]</scope>
    <source>
        <strain evidence="4 5">1348a</strain>
    </source>
</reference>
<dbReference type="Gene3D" id="3.60.10.10">
    <property type="entry name" value="Endonuclease/exonuclease/phosphatase"/>
    <property type="match status" value="1"/>
</dbReference>
<dbReference type="AlphaFoldDB" id="A0A2C5YQ07"/>
<evidence type="ECO:0000313" key="4">
    <source>
        <dbReference type="EMBL" id="PHH69693.1"/>
    </source>
</evidence>
<feature type="region of interest" description="Disordered" evidence="1">
    <location>
        <begin position="91"/>
        <end position="116"/>
    </location>
</feature>
<name>A0A2C5YQ07_9HYPO</name>
<dbReference type="InterPro" id="IPR036691">
    <property type="entry name" value="Endo/exonu/phosph_ase_sf"/>
</dbReference>
<evidence type="ECO:0000259" key="3">
    <source>
        <dbReference type="SMART" id="SM00128"/>
    </source>
</evidence>
<evidence type="ECO:0000313" key="5">
    <source>
        <dbReference type="Proteomes" id="UP000224854"/>
    </source>
</evidence>
<dbReference type="GO" id="GO:0004439">
    <property type="term" value="F:phosphatidylinositol-4,5-bisphosphate 5-phosphatase activity"/>
    <property type="evidence" value="ECO:0007669"/>
    <property type="project" value="TreeGrafter"/>
</dbReference>
<dbReference type="InterPro" id="IPR046985">
    <property type="entry name" value="IP5"/>
</dbReference>
<dbReference type="PANTHER" id="PTHR11200:SF286">
    <property type="entry name" value="5-PHOSPHATASE, PUTATIVE (AFU_ORTHOLOGUE AFUA_5G07600)-RELATED"/>
    <property type="match status" value="1"/>
</dbReference>
<accession>A0A2C5YQ07</accession>
<dbReference type="GO" id="GO:0046856">
    <property type="term" value="P:phosphatidylinositol dephosphorylation"/>
    <property type="evidence" value="ECO:0007669"/>
    <property type="project" value="InterPro"/>
</dbReference>
<proteinExistence type="predicted"/>
<organism evidence="4 5">
    <name type="scientific">Ophiocordyceps australis</name>
    <dbReference type="NCBI Taxonomy" id="1399860"/>
    <lineage>
        <taxon>Eukaryota</taxon>
        <taxon>Fungi</taxon>
        <taxon>Dikarya</taxon>
        <taxon>Ascomycota</taxon>
        <taxon>Pezizomycotina</taxon>
        <taxon>Sordariomycetes</taxon>
        <taxon>Hypocreomycetidae</taxon>
        <taxon>Hypocreales</taxon>
        <taxon>Ophiocordycipitaceae</taxon>
        <taxon>Ophiocordyceps</taxon>
    </lineage>
</organism>
<keyword evidence="2" id="KW-0812">Transmembrane</keyword>
<feature type="transmembrane region" description="Helical" evidence="2">
    <location>
        <begin position="479"/>
        <end position="510"/>
    </location>
</feature>
<gene>
    <name evidence="4" type="ORF">CDD82_7602</name>
</gene>
<keyword evidence="2" id="KW-1133">Transmembrane helix</keyword>
<evidence type="ECO:0000256" key="1">
    <source>
        <dbReference type="SAM" id="MobiDB-lite"/>
    </source>
</evidence>
<dbReference type="PANTHER" id="PTHR11200">
    <property type="entry name" value="INOSITOL 5-PHOSPHATASE"/>
    <property type="match status" value="1"/>
</dbReference>
<comment type="caution">
    <text evidence="4">The sequence shown here is derived from an EMBL/GenBank/DDBJ whole genome shotgun (WGS) entry which is preliminary data.</text>
</comment>
<dbReference type="SUPFAM" id="SSF56219">
    <property type="entry name" value="DNase I-like"/>
    <property type="match status" value="1"/>
</dbReference>
<dbReference type="EMBL" id="NJEU01000900">
    <property type="protein sequence ID" value="PHH69693.1"/>
    <property type="molecule type" value="Genomic_DNA"/>
</dbReference>
<keyword evidence="2" id="KW-0472">Membrane</keyword>